<organism evidence="1 2">
    <name type="scientific">Bianquea renquensis</name>
    <dbReference type="NCBI Taxonomy" id="2763661"/>
    <lineage>
        <taxon>Bacteria</taxon>
        <taxon>Bacillati</taxon>
        <taxon>Bacillota</taxon>
        <taxon>Clostridia</taxon>
        <taxon>Eubacteriales</taxon>
        <taxon>Bianqueaceae</taxon>
        <taxon>Bianquea</taxon>
    </lineage>
</organism>
<dbReference type="Proteomes" id="UP000657006">
    <property type="component" value="Unassembled WGS sequence"/>
</dbReference>
<keyword evidence="2" id="KW-1185">Reference proteome</keyword>
<evidence type="ECO:0000313" key="2">
    <source>
        <dbReference type="Proteomes" id="UP000657006"/>
    </source>
</evidence>
<reference evidence="1" key="1">
    <citation type="submission" date="2020-08" db="EMBL/GenBank/DDBJ databases">
        <title>Genome public.</title>
        <authorList>
            <person name="Liu C."/>
            <person name="Sun Q."/>
        </authorList>
    </citation>
    <scope>NUCLEOTIDE SEQUENCE</scope>
    <source>
        <strain evidence="1">NSJ-32</strain>
    </source>
</reference>
<dbReference type="RefSeq" id="WP_177718494.1">
    <property type="nucleotide sequence ID" value="NZ_JACRSQ010000044.1"/>
</dbReference>
<sequence>MNNHRKFFKKTDLLLIGGLCVLALILLLVVTLSSPKGTTAQIYLHDVCVMTCDLSEDSIFQIDQAPEVTFQIQDGKIRFLSSDCPDQVCVRTGFISLAGQTAVCLPHRLVVRIISDSPSDLDVII</sequence>
<dbReference type="AlphaFoldDB" id="A0A926DXL0"/>
<comment type="caution">
    <text evidence="1">The sequence shown here is derived from an EMBL/GenBank/DDBJ whole genome shotgun (WGS) entry which is preliminary data.</text>
</comment>
<accession>A0A926DXL0</accession>
<gene>
    <name evidence="1" type="ORF">H8730_16130</name>
</gene>
<name>A0A926DXL0_9FIRM</name>
<dbReference type="EMBL" id="JACRSQ010000044">
    <property type="protein sequence ID" value="MBC8545070.1"/>
    <property type="molecule type" value="Genomic_DNA"/>
</dbReference>
<protein>
    <submittedName>
        <fullName evidence="1">NusG domain II-containing protein</fullName>
    </submittedName>
</protein>
<dbReference type="Pfam" id="PF07009">
    <property type="entry name" value="NusG_II"/>
    <property type="match status" value="1"/>
</dbReference>
<evidence type="ECO:0000313" key="1">
    <source>
        <dbReference type="EMBL" id="MBC8545070.1"/>
    </source>
</evidence>
<proteinExistence type="predicted"/>
<dbReference type="Gene3D" id="2.60.320.10">
    <property type="entry name" value="N-utilization substance G protein NusG, insert domain"/>
    <property type="match status" value="1"/>
</dbReference>
<dbReference type="InterPro" id="IPR038690">
    <property type="entry name" value="NusG_2_sf"/>
</dbReference>